<organism evidence="1 2">
    <name type="scientific">Reyranella humidisoli</name>
    <dbReference type="NCBI Taxonomy" id="2849149"/>
    <lineage>
        <taxon>Bacteria</taxon>
        <taxon>Pseudomonadati</taxon>
        <taxon>Pseudomonadota</taxon>
        <taxon>Alphaproteobacteria</taxon>
        <taxon>Hyphomicrobiales</taxon>
        <taxon>Reyranellaceae</taxon>
        <taxon>Reyranella</taxon>
    </lineage>
</organism>
<dbReference type="EMBL" id="JAHOPB010000001">
    <property type="protein sequence ID" value="MBU8872498.1"/>
    <property type="molecule type" value="Genomic_DNA"/>
</dbReference>
<comment type="caution">
    <text evidence="1">The sequence shown here is derived from an EMBL/GenBank/DDBJ whole genome shotgun (WGS) entry which is preliminary data.</text>
</comment>
<dbReference type="Proteomes" id="UP000727907">
    <property type="component" value="Unassembled WGS sequence"/>
</dbReference>
<sequence length="52" mass="5637">MPRDPLPPAELAEAADNAARERLAAEMKRALWAQQASRSWAAHTAAAVQPSR</sequence>
<dbReference type="RefSeq" id="WP_216956623.1">
    <property type="nucleotide sequence ID" value="NZ_JAHOPB010000001.1"/>
</dbReference>
<proteinExistence type="predicted"/>
<evidence type="ECO:0000313" key="2">
    <source>
        <dbReference type="Proteomes" id="UP000727907"/>
    </source>
</evidence>
<accession>A0ABS6ID31</accession>
<keyword evidence="2" id="KW-1185">Reference proteome</keyword>
<gene>
    <name evidence="1" type="ORF">KQ910_01930</name>
</gene>
<protein>
    <submittedName>
        <fullName evidence="1">Uncharacterized protein</fullName>
    </submittedName>
</protein>
<name>A0ABS6ID31_9HYPH</name>
<reference evidence="1 2" key="1">
    <citation type="submission" date="2021-06" db="EMBL/GenBank/DDBJ databases">
        <authorList>
            <person name="Lee D.H."/>
        </authorList>
    </citation>
    <scope>NUCLEOTIDE SEQUENCE [LARGE SCALE GENOMIC DNA]</scope>
    <source>
        <strain evidence="1 2">MMS21-HV4-11</strain>
    </source>
</reference>
<evidence type="ECO:0000313" key="1">
    <source>
        <dbReference type="EMBL" id="MBU8872498.1"/>
    </source>
</evidence>